<dbReference type="InterPro" id="IPR050090">
    <property type="entry name" value="Tyrosine_recombinase_XerCD"/>
</dbReference>
<dbReference type="PANTHER" id="PTHR30349">
    <property type="entry name" value="PHAGE INTEGRASE-RELATED"/>
    <property type="match status" value="1"/>
</dbReference>
<evidence type="ECO:0000313" key="9">
    <source>
        <dbReference type="Proteomes" id="UP001185779"/>
    </source>
</evidence>
<dbReference type="PROSITE" id="PS51257">
    <property type="entry name" value="PROKAR_LIPOPROTEIN"/>
    <property type="match status" value="1"/>
</dbReference>
<protein>
    <submittedName>
        <fullName evidence="8">Tyrosine-type recombinase/integrase</fullName>
    </submittedName>
</protein>
<reference evidence="8 9" key="1">
    <citation type="submission" date="2023-10" db="EMBL/GenBank/DDBJ databases">
        <title>Development of a sustainable strategy for remediation of hydrocarbon-contaminated territories based on the waste exchange concept.</title>
        <authorList>
            <person name="Krivoruchko A."/>
        </authorList>
    </citation>
    <scope>NUCLEOTIDE SEQUENCE [LARGE SCALE GENOMIC DNA]</scope>
    <source>
        <strain evidence="8 9">IEGM 1266</strain>
    </source>
</reference>
<name>A0ABU4DFT1_9ACTN</name>
<feature type="domain" description="Core-binding (CB)" evidence="7">
    <location>
        <begin position="73"/>
        <end position="156"/>
    </location>
</feature>
<dbReference type="InterPro" id="IPR011010">
    <property type="entry name" value="DNA_brk_join_enz"/>
</dbReference>
<evidence type="ECO:0000259" key="6">
    <source>
        <dbReference type="PROSITE" id="PS51898"/>
    </source>
</evidence>
<evidence type="ECO:0000256" key="1">
    <source>
        <dbReference type="ARBA" id="ARBA00008857"/>
    </source>
</evidence>
<dbReference type="PANTHER" id="PTHR30349:SF41">
    <property type="entry name" value="INTEGRASE_RECOMBINASE PROTEIN MJ0367-RELATED"/>
    <property type="match status" value="1"/>
</dbReference>
<organism evidence="8 9">
    <name type="scientific">Gordonia amicalis</name>
    <dbReference type="NCBI Taxonomy" id="89053"/>
    <lineage>
        <taxon>Bacteria</taxon>
        <taxon>Bacillati</taxon>
        <taxon>Actinomycetota</taxon>
        <taxon>Actinomycetes</taxon>
        <taxon>Mycobacteriales</taxon>
        <taxon>Gordoniaceae</taxon>
        <taxon>Gordonia</taxon>
    </lineage>
</organism>
<sequence length="415" mass="47746">MGRRPPGSDSLFQTVNNGYPSWCSCKSYTDETGKRRYIRGYGATPTIAIQRRRAKELKLLQAPPVAAKTPTGPTVADITQKWLTRQLSAVKPETYRKYEQALKDWVLPDLGTTPIQALNAEILTNHFYTRLDERNIGSSAKQHTYAYLMNFLNWAVKESHIDKNPLAAVSKPKHKTTVSSNDHKFVERRINVSKGLLKWISEPDNPYHEHETLISTMFLGLRRAETLGLTWDRLIGLDRAGKGTMIIGQQLKRYEKHEGRTGWYLHDDTKSGEERVIHLPDNLRKKLLAHKRATAKIESPEKWQTNLVFKTNRGTNLTYNTYGDIWKNALTDYYNKTRQETRPLTDDEYFRPHAVRHVVASLLFEEGVPLESVQALLGHSQSIMTLYYTHFTKKTRRETANSIDRALNPQAKNKQ</sequence>
<dbReference type="InterPro" id="IPR004107">
    <property type="entry name" value="Integrase_SAM-like_N"/>
</dbReference>
<dbReference type="SUPFAM" id="SSF56349">
    <property type="entry name" value="DNA breaking-rejoining enzymes"/>
    <property type="match status" value="1"/>
</dbReference>
<dbReference type="Pfam" id="PF14659">
    <property type="entry name" value="Phage_int_SAM_3"/>
    <property type="match status" value="1"/>
</dbReference>
<dbReference type="EMBL" id="JAWLKI010000015">
    <property type="protein sequence ID" value="MDV6308515.1"/>
    <property type="molecule type" value="Genomic_DNA"/>
</dbReference>
<keyword evidence="3 5" id="KW-0238">DNA-binding</keyword>
<dbReference type="InterPro" id="IPR013762">
    <property type="entry name" value="Integrase-like_cat_sf"/>
</dbReference>
<dbReference type="RefSeq" id="WP_317505430.1">
    <property type="nucleotide sequence ID" value="NZ_JAWLKI010000015.1"/>
</dbReference>
<evidence type="ECO:0000256" key="2">
    <source>
        <dbReference type="ARBA" id="ARBA00022908"/>
    </source>
</evidence>
<dbReference type="InterPro" id="IPR010998">
    <property type="entry name" value="Integrase_recombinase_N"/>
</dbReference>
<comment type="similarity">
    <text evidence="1">Belongs to the 'phage' integrase family.</text>
</comment>
<dbReference type="Gene3D" id="1.10.150.130">
    <property type="match status" value="1"/>
</dbReference>
<evidence type="ECO:0000313" key="8">
    <source>
        <dbReference type="EMBL" id="MDV6308515.1"/>
    </source>
</evidence>
<comment type="caution">
    <text evidence="8">The sequence shown here is derived from an EMBL/GenBank/DDBJ whole genome shotgun (WGS) entry which is preliminary data.</text>
</comment>
<evidence type="ECO:0000256" key="5">
    <source>
        <dbReference type="PROSITE-ProRule" id="PRU01248"/>
    </source>
</evidence>
<dbReference type="Proteomes" id="UP001185779">
    <property type="component" value="Unassembled WGS sequence"/>
</dbReference>
<dbReference type="PROSITE" id="PS51900">
    <property type="entry name" value="CB"/>
    <property type="match status" value="1"/>
</dbReference>
<dbReference type="InterPro" id="IPR044068">
    <property type="entry name" value="CB"/>
</dbReference>
<dbReference type="PROSITE" id="PS51898">
    <property type="entry name" value="TYR_RECOMBINASE"/>
    <property type="match status" value="1"/>
</dbReference>
<dbReference type="Pfam" id="PF00589">
    <property type="entry name" value="Phage_integrase"/>
    <property type="match status" value="1"/>
</dbReference>
<keyword evidence="2" id="KW-0229">DNA integration</keyword>
<evidence type="ECO:0000256" key="4">
    <source>
        <dbReference type="ARBA" id="ARBA00023172"/>
    </source>
</evidence>
<feature type="domain" description="Tyr recombinase" evidence="6">
    <location>
        <begin position="186"/>
        <end position="401"/>
    </location>
</feature>
<dbReference type="InterPro" id="IPR002104">
    <property type="entry name" value="Integrase_catalytic"/>
</dbReference>
<evidence type="ECO:0000256" key="3">
    <source>
        <dbReference type="ARBA" id="ARBA00023125"/>
    </source>
</evidence>
<evidence type="ECO:0000259" key="7">
    <source>
        <dbReference type="PROSITE" id="PS51900"/>
    </source>
</evidence>
<proteinExistence type="inferred from homology"/>
<dbReference type="Gene3D" id="1.10.443.10">
    <property type="entry name" value="Intergrase catalytic core"/>
    <property type="match status" value="1"/>
</dbReference>
<accession>A0ABU4DFT1</accession>
<keyword evidence="4" id="KW-0233">DNA recombination</keyword>
<gene>
    <name evidence="8" type="ORF">R3P94_14550</name>
</gene>
<keyword evidence="9" id="KW-1185">Reference proteome</keyword>